<comment type="caution">
    <text evidence="2">The sequence shown here is derived from an EMBL/GenBank/DDBJ whole genome shotgun (WGS) entry which is preliminary data.</text>
</comment>
<evidence type="ECO:0008006" key="4">
    <source>
        <dbReference type="Google" id="ProtNLM"/>
    </source>
</evidence>
<gene>
    <name evidence="2" type="ORF">K8V56_20260</name>
</gene>
<feature type="transmembrane region" description="Helical" evidence="1">
    <location>
        <begin position="59"/>
        <end position="76"/>
    </location>
</feature>
<evidence type="ECO:0000313" key="3">
    <source>
        <dbReference type="Proteomes" id="UP000698173"/>
    </source>
</evidence>
<dbReference type="InterPro" id="IPR026369">
    <property type="entry name" value="CxxC_20_CxxC"/>
</dbReference>
<feature type="transmembrane region" description="Helical" evidence="1">
    <location>
        <begin position="82"/>
        <end position="102"/>
    </location>
</feature>
<protein>
    <recommendedName>
        <fullName evidence="4">Cxxc_20_cxxc protein</fullName>
    </recommendedName>
</protein>
<dbReference type="NCBIfam" id="TIGR04104">
    <property type="entry name" value="cxxc_20_cxxc"/>
    <property type="match status" value="1"/>
</dbReference>
<evidence type="ECO:0000256" key="1">
    <source>
        <dbReference type="SAM" id="Phobius"/>
    </source>
</evidence>
<reference evidence="2" key="2">
    <citation type="submission" date="2021-09" db="EMBL/GenBank/DDBJ databases">
        <authorList>
            <person name="Gilroy R."/>
        </authorList>
    </citation>
    <scope>NUCLEOTIDE SEQUENCE</scope>
    <source>
        <strain evidence="2">CHK171-7178</strain>
    </source>
</reference>
<organism evidence="2 3">
    <name type="scientific">Sporosarcina psychrophila</name>
    <name type="common">Bacillus psychrophilus</name>
    <dbReference type="NCBI Taxonomy" id="1476"/>
    <lineage>
        <taxon>Bacteria</taxon>
        <taxon>Bacillati</taxon>
        <taxon>Bacillota</taxon>
        <taxon>Bacilli</taxon>
        <taxon>Bacillales</taxon>
        <taxon>Caryophanaceae</taxon>
        <taxon>Sporosarcina</taxon>
    </lineage>
</organism>
<dbReference type="AlphaFoldDB" id="A0A921G3B2"/>
<dbReference type="EMBL" id="DYWT01000303">
    <property type="protein sequence ID" value="HJF34103.1"/>
    <property type="molecule type" value="Genomic_DNA"/>
</dbReference>
<keyword evidence="1" id="KW-1133">Transmembrane helix</keyword>
<keyword evidence="1" id="KW-0472">Membrane</keyword>
<dbReference type="Proteomes" id="UP000698173">
    <property type="component" value="Unassembled WGS sequence"/>
</dbReference>
<sequence length="112" mass="12660">MIKIVYVLTGDEKMPTCKNCNRKWNWKNTFIKFLRFSSGVECSYCGEKQFVTPGSRKRTGLISIAPIVTLIPAVLFEAPLPIVITSLIVTTVLAMTLSLYMIELSNDDEPLW</sequence>
<keyword evidence="1" id="KW-0812">Transmembrane</keyword>
<proteinExistence type="predicted"/>
<name>A0A921G3B2_SPOPS</name>
<reference evidence="2" key="1">
    <citation type="journal article" date="2021" name="PeerJ">
        <title>Extensive microbial diversity within the chicken gut microbiome revealed by metagenomics and culture.</title>
        <authorList>
            <person name="Gilroy R."/>
            <person name="Ravi A."/>
            <person name="Getino M."/>
            <person name="Pursley I."/>
            <person name="Horton D.L."/>
            <person name="Alikhan N.F."/>
            <person name="Baker D."/>
            <person name="Gharbi K."/>
            <person name="Hall N."/>
            <person name="Watson M."/>
            <person name="Adriaenssens E.M."/>
            <person name="Foster-Nyarko E."/>
            <person name="Jarju S."/>
            <person name="Secka A."/>
            <person name="Antonio M."/>
            <person name="Oren A."/>
            <person name="Chaudhuri R.R."/>
            <person name="La Ragione R."/>
            <person name="Hildebrand F."/>
            <person name="Pallen M.J."/>
        </authorList>
    </citation>
    <scope>NUCLEOTIDE SEQUENCE</scope>
    <source>
        <strain evidence="2">CHK171-7178</strain>
    </source>
</reference>
<accession>A0A921G3B2</accession>
<evidence type="ECO:0000313" key="2">
    <source>
        <dbReference type="EMBL" id="HJF34103.1"/>
    </source>
</evidence>